<accession>A0ABT0HV54</accession>
<evidence type="ECO:0000313" key="2">
    <source>
        <dbReference type="Proteomes" id="UP001202180"/>
    </source>
</evidence>
<dbReference type="RefSeq" id="WP_248480956.1">
    <property type="nucleotide sequence ID" value="NZ_JALPRF010000016.1"/>
</dbReference>
<reference evidence="1 2" key="1">
    <citation type="submission" date="2022-04" db="EMBL/GenBank/DDBJ databases">
        <title>Spirosoma sp. strain RP8 genome sequencing and assembly.</title>
        <authorList>
            <person name="Jung Y."/>
        </authorList>
    </citation>
    <scope>NUCLEOTIDE SEQUENCE [LARGE SCALE GENOMIC DNA]</scope>
    <source>
        <strain evidence="1 2">RP8</strain>
    </source>
</reference>
<organism evidence="1 2">
    <name type="scientific">Spirosoma liriopis</name>
    <dbReference type="NCBI Taxonomy" id="2937440"/>
    <lineage>
        <taxon>Bacteria</taxon>
        <taxon>Pseudomonadati</taxon>
        <taxon>Bacteroidota</taxon>
        <taxon>Cytophagia</taxon>
        <taxon>Cytophagales</taxon>
        <taxon>Cytophagaceae</taxon>
        <taxon>Spirosoma</taxon>
    </lineage>
</organism>
<keyword evidence="2" id="KW-1185">Reference proteome</keyword>
<comment type="caution">
    <text evidence="1">The sequence shown here is derived from an EMBL/GenBank/DDBJ whole genome shotgun (WGS) entry which is preliminary data.</text>
</comment>
<dbReference type="EMBL" id="JALPRF010000016">
    <property type="protein sequence ID" value="MCK8496084.1"/>
    <property type="molecule type" value="Genomic_DNA"/>
</dbReference>
<gene>
    <name evidence="1" type="ORF">M0L20_29730</name>
</gene>
<name>A0ABT0HV54_9BACT</name>
<proteinExistence type="predicted"/>
<sequence>MESINDLTLFLANELCCDSQQLEIKEIDYRNAFSTKDVIFNTFLAYSDKEDLEAIIKIINLYTNAVEDIKMGNSKIAATKFDRADNYLNALYDNEISFALINCFAIPAKALLMYNTQNYYSAFKILKESFHYYDKIIDYNPTFFQAFKITQMYHLCKVLIKSDHELLSLKIMTNILSYLILGNVPKIKGSFEAKNVSNMPKEILSSLTAIFVIELVYVFAEIQLRKKHYEKKYFHFIYDILGKIKPVNYEQTLLYNWLKTKYKFYNEEYNDFAIEGAKVYNNIKVKNFDVIKFSLLLDFLQLKNTNYEDENYKKLLAKRSDLSLKSNLL</sequence>
<dbReference type="Proteomes" id="UP001202180">
    <property type="component" value="Unassembled WGS sequence"/>
</dbReference>
<evidence type="ECO:0000313" key="1">
    <source>
        <dbReference type="EMBL" id="MCK8496084.1"/>
    </source>
</evidence>
<protein>
    <submittedName>
        <fullName evidence="1">Uncharacterized protein</fullName>
    </submittedName>
</protein>